<dbReference type="NCBIfam" id="NF041492">
    <property type="entry name" value="MobF"/>
    <property type="match status" value="1"/>
</dbReference>
<dbReference type="Proteomes" id="UP000234342">
    <property type="component" value="Unassembled WGS sequence"/>
</dbReference>
<dbReference type="EMBL" id="FXZE01000002">
    <property type="protein sequence ID" value="SMX69917.1"/>
    <property type="molecule type" value="Genomic_DNA"/>
</dbReference>
<dbReference type="GO" id="GO:0003678">
    <property type="term" value="F:DNA helicase activity"/>
    <property type="evidence" value="ECO:0007669"/>
    <property type="project" value="UniProtKB-ARBA"/>
</dbReference>
<evidence type="ECO:0000313" key="6">
    <source>
        <dbReference type="Proteomes" id="UP000234342"/>
    </source>
</evidence>
<sequence length="1190" mass="129577">MVMTIRPMSAGRGYEYLLKTVAAGDGDRDLGTPLTRYYTESGSPPGTWLGTGLASLDDGTGTGVDEGSTVTEEHLARLLGQGVHPVTGAKLGHAYPSLRPPRERIADRVAKLAPDMPAAQREVMIQDIRDEEAARKPKSAIAGFDLTFSPPKSLSTLWGVADAPMQELLAQAHHAAMRDTVAMLEERVASTRVGKGGIARMPITGVIATAFDHYDSRAADPQLHTHLVVSNKVQGEDGKWRSLDSRRLHKATVALSASYNAYLIDHTADLLGLTWEPVDRGKDRNTGWEITGIPAELIAEFSRRSTGSSGGVEGIEQAKNRLIRDYRDAHGHAPSPDTIARLRQQATLETRPEKELHSLAELTADWRERATRLLGTDATTWAQDVLTRTPDASRLRAEDLGAQQVEDLAAVVVMTVADRRSTWTRWNLHAEAMRQLMSTRFTTPAERTAVLDQIVAGAEAQSLRLTPEYDRAVPGHYVDGSGNRFQSSDQVAYSSQEILDAEHRLLKHADDTSAPRLPSRMVARHVSRKIQGVRLADDQAAAVTRIACSGRSLDLLVGPAGAGKTTALRGLHRAWTARHGQGSVIGLAPSAAAAEVLGESLGVQAENTAKFLYEHERGRWDFQPGQLILLDEASLAGTLTLDRIAEHAGQAGAKLVLVGDPAQLSSVETGGAFGMLVRHRPGPPTLTDARRFVHEWEKTASLDLRRGKTAVLEDYENHGRLVDGSIERMLDAAYTAWQQDRDEGLATLMIAGNAEMVAELNTRAREDLIADGRVERDGIGLHDGTTAGVGDLVVTRRNDRQLSLGRSWVKNGDRWSVARRLENGALAVRRLGPGDQPAGAELVLPAEYVAEDVELGYATTVHRAQGASVDTVHALVDPETASRELFYVAMTRGKQNNTAYIIQPDPHEIEPHLETAEPLTRIEQLHRVLARSDADLSATETLKHEVDRHASLATLVHEYDVLAREAQVERSAAYLDVAPFPEAVADDVFTSPHYEQLEAAITRHEATGHSPTRVLTALAPRLQPTSDEADPAAHLASMIDTATAQMTHGRTSTPGRVGGLIARPAEPLDEDMRTALRQREALIDAAAGAALDEAVDHKVGWATQLGAPGPSTREREWWRAHAVTIALYRQRYDIQSAAPLGSDKDVESPQQADERRTAQVAYSRLRTQHSSSSLPRPERTSARRTSERGL</sequence>
<dbReference type="Pfam" id="PF13538">
    <property type="entry name" value="UvrD_C_2"/>
    <property type="match status" value="1"/>
</dbReference>
<evidence type="ECO:0000256" key="2">
    <source>
        <dbReference type="ARBA" id="ARBA00022840"/>
    </source>
</evidence>
<keyword evidence="2" id="KW-0067">ATP-binding</keyword>
<gene>
    <name evidence="5" type="ORF">BANT10_00549</name>
</gene>
<evidence type="ECO:0000256" key="1">
    <source>
        <dbReference type="ARBA" id="ARBA00022741"/>
    </source>
</evidence>
<dbReference type="InterPro" id="IPR027785">
    <property type="entry name" value="UvrD-like_helicase_C"/>
</dbReference>
<dbReference type="AlphaFoldDB" id="A0A2H1I3Y9"/>
<proteinExistence type="predicted"/>
<dbReference type="Gene3D" id="2.30.30.940">
    <property type="match status" value="1"/>
</dbReference>
<evidence type="ECO:0000259" key="4">
    <source>
        <dbReference type="SMART" id="SM00382"/>
    </source>
</evidence>
<dbReference type="Pfam" id="PF08751">
    <property type="entry name" value="TrwC"/>
    <property type="match status" value="1"/>
</dbReference>
<dbReference type="SMART" id="SM00382">
    <property type="entry name" value="AAA"/>
    <property type="match status" value="1"/>
</dbReference>
<keyword evidence="1" id="KW-0547">Nucleotide-binding</keyword>
<accession>A0A2H1I3Y9</accession>
<dbReference type="SUPFAM" id="SSF52540">
    <property type="entry name" value="P-loop containing nucleoside triphosphate hydrolases"/>
    <property type="match status" value="2"/>
</dbReference>
<feature type="compositionally biased region" description="Basic and acidic residues" evidence="3">
    <location>
        <begin position="1142"/>
        <end position="1157"/>
    </location>
</feature>
<feature type="compositionally biased region" description="Basic and acidic residues" evidence="3">
    <location>
        <begin position="1176"/>
        <end position="1190"/>
    </location>
</feature>
<name>A0A2H1I3Y9_9MICO</name>
<evidence type="ECO:0000313" key="5">
    <source>
        <dbReference type="EMBL" id="SMX69917.1"/>
    </source>
</evidence>
<dbReference type="PANTHER" id="PTHR43788">
    <property type="entry name" value="DNA2/NAM7 HELICASE FAMILY MEMBER"/>
    <property type="match status" value="1"/>
</dbReference>
<feature type="domain" description="AAA+ ATPase" evidence="4">
    <location>
        <begin position="550"/>
        <end position="775"/>
    </location>
</feature>
<dbReference type="InterPro" id="IPR014862">
    <property type="entry name" value="TrwC"/>
</dbReference>
<dbReference type="Pfam" id="PF13604">
    <property type="entry name" value="AAA_30"/>
    <property type="match status" value="1"/>
</dbReference>
<keyword evidence="6" id="KW-1185">Reference proteome</keyword>
<protein>
    <submittedName>
        <fullName evidence="5">Conjugative relaxase domain-containing protein, TrwC/TraI family</fullName>
    </submittedName>
</protein>
<evidence type="ECO:0000256" key="3">
    <source>
        <dbReference type="SAM" id="MobiDB-lite"/>
    </source>
</evidence>
<dbReference type="PANTHER" id="PTHR43788:SF6">
    <property type="entry name" value="DNA HELICASE B"/>
    <property type="match status" value="1"/>
</dbReference>
<dbReference type="CDD" id="cd18809">
    <property type="entry name" value="SF1_C_RecD"/>
    <property type="match status" value="1"/>
</dbReference>
<feature type="region of interest" description="Disordered" evidence="3">
    <location>
        <begin position="1139"/>
        <end position="1190"/>
    </location>
</feature>
<dbReference type="Gene3D" id="3.40.50.300">
    <property type="entry name" value="P-loop containing nucleotide triphosphate hydrolases"/>
    <property type="match status" value="2"/>
</dbReference>
<organism evidence="5 6">
    <name type="scientific">Brevibacterium antiquum</name>
    <dbReference type="NCBI Taxonomy" id="234835"/>
    <lineage>
        <taxon>Bacteria</taxon>
        <taxon>Bacillati</taxon>
        <taxon>Actinomycetota</taxon>
        <taxon>Actinomycetes</taxon>
        <taxon>Micrococcales</taxon>
        <taxon>Brevibacteriaceae</taxon>
        <taxon>Brevibacterium</taxon>
    </lineage>
</organism>
<dbReference type="InterPro" id="IPR050534">
    <property type="entry name" value="Coronavir_polyprotein_1ab"/>
</dbReference>
<reference evidence="6" key="1">
    <citation type="submission" date="2017-03" db="EMBL/GenBank/DDBJ databases">
        <authorList>
            <person name="Monnet C."/>
        </authorList>
    </citation>
    <scope>NUCLEOTIDE SEQUENCE [LARGE SCALE GENOMIC DNA]</scope>
    <source>
        <strain evidence="6">P10</strain>
    </source>
</reference>
<dbReference type="InterPro" id="IPR027417">
    <property type="entry name" value="P-loop_NTPase"/>
</dbReference>
<dbReference type="GO" id="GO:0005524">
    <property type="term" value="F:ATP binding"/>
    <property type="evidence" value="ECO:0007669"/>
    <property type="project" value="UniProtKB-KW"/>
</dbReference>
<dbReference type="InterPro" id="IPR003593">
    <property type="entry name" value="AAA+_ATPase"/>
</dbReference>
<dbReference type="SUPFAM" id="SSF55464">
    <property type="entry name" value="Origin of replication-binding domain, RBD-like"/>
    <property type="match status" value="1"/>
</dbReference>